<dbReference type="Gene3D" id="1.10.150.20">
    <property type="entry name" value="5' to 3' exonuclease, C-terminal subdomain"/>
    <property type="match status" value="1"/>
</dbReference>
<dbReference type="Pfam" id="PF07499">
    <property type="entry name" value="RuvA_C"/>
    <property type="match status" value="1"/>
</dbReference>
<evidence type="ECO:0000256" key="6">
    <source>
        <dbReference type="HAMAP-Rule" id="MF_00031"/>
    </source>
</evidence>
<dbReference type="Proteomes" id="UP000005824">
    <property type="component" value="Unassembled WGS sequence"/>
</dbReference>
<keyword evidence="8" id="KW-0067">ATP-binding</keyword>
<dbReference type="GO" id="GO:0009379">
    <property type="term" value="C:Holliday junction helicase complex"/>
    <property type="evidence" value="ECO:0007669"/>
    <property type="project" value="InterPro"/>
</dbReference>
<dbReference type="InterPro" id="IPR012340">
    <property type="entry name" value="NA-bd_OB-fold"/>
</dbReference>
<keyword evidence="8" id="KW-0378">Hydrolase</keyword>
<dbReference type="RefSeq" id="WP_006981892.1">
    <property type="nucleotide sequence ID" value="NZ_ABVL01000016.1"/>
</dbReference>
<keyword evidence="9" id="KW-1185">Reference proteome</keyword>
<evidence type="ECO:0000259" key="7">
    <source>
        <dbReference type="SMART" id="SM00278"/>
    </source>
</evidence>
<comment type="subunit">
    <text evidence="6">Homotetramer. Forms an RuvA(8)-RuvB(12)-Holliday junction (HJ) complex. HJ DNA is sandwiched between 2 RuvA tetramers; dsDNA enters through RuvA and exits via RuvB. An RuvB hexamer assembles on each DNA strand where it exits the tetramer. Each RuvB hexamer is contacted by two RuvA subunits (via domain III) on 2 adjacent RuvB subunits; this complex drives branch migration. In the full resolvosome a probable DNA-RuvA(4)-RuvB(12)-RuvC(2) complex forms which resolves the HJ.</text>
</comment>
<accession>B4D6N1</accession>
<evidence type="ECO:0000256" key="1">
    <source>
        <dbReference type="ARBA" id="ARBA00022490"/>
    </source>
</evidence>
<dbReference type="GO" id="GO:0005737">
    <property type="term" value="C:cytoplasm"/>
    <property type="evidence" value="ECO:0007669"/>
    <property type="project" value="UniProtKB-SubCell"/>
</dbReference>
<dbReference type="FunCoup" id="B4D6N1">
    <property type="interactions" value="248"/>
</dbReference>
<keyword evidence="1 6" id="KW-0963">Cytoplasm</keyword>
<comment type="function">
    <text evidence="6">The RuvA-RuvB-RuvC complex processes Holliday junction (HJ) DNA during genetic recombination and DNA repair, while the RuvA-RuvB complex plays an important role in the rescue of blocked DNA replication forks via replication fork reversal (RFR). RuvA specifically binds to HJ cruciform DNA, conferring on it an open structure. The RuvB hexamer acts as an ATP-dependent pump, pulling dsDNA into and through the RuvAB complex. HJ branch migration allows RuvC to scan DNA until it finds its consensus sequence, where it cleaves and resolves the cruciform DNA.</text>
</comment>
<comment type="domain">
    <text evidence="6">Has three domains with a flexible linker between the domains II and III and assumes an 'L' shape. Domain III is highly mobile and contacts RuvB.</text>
</comment>
<dbReference type="SUPFAM" id="SSF50249">
    <property type="entry name" value="Nucleic acid-binding proteins"/>
    <property type="match status" value="1"/>
</dbReference>
<dbReference type="SUPFAM" id="SSF47781">
    <property type="entry name" value="RuvA domain 2-like"/>
    <property type="match status" value="1"/>
</dbReference>
<dbReference type="GO" id="GO:0006310">
    <property type="term" value="P:DNA recombination"/>
    <property type="evidence" value="ECO:0007669"/>
    <property type="project" value="UniProtKB-UniRule"/>
</dbReference>
<dbReference type="GO" id="GO:0048476">
    <property type="term" value="C:Holliday junction resolvase complex"/>
    <property type="evidence" value="ECO:0007669"/>
    <property type="project" value="UniProtKB-UniRule"/>
</dbReference>
<dbReference type="STRING" id="497964.CfE428DRAFT_4571"/>
<dbReference type="Pfam" id="PF14520">
    <property type="entry name" value="HHH_5"/>
    <property type="match status" value="1"/>
</dbReference>
<feature type="region of interest" description="Domain I" evidence="6">
    <location>
        <begin position="1"/>
        <end position="64"/>
    </location>
</feature>
<keyword evidence="3 6" id="KW-0238">DNA-binding</keyword>
<evidence type="ECO:0000256" key="5">
    <source>
        <dbReference type="ARBA" id="ARBA00023204"/>
    </source>
</evidence>
<dbReference type="InterPro" id="IPR036267">
    <property type="entry name" value="RuvA_C_sf"/>
</dbReference>
<dbReference type="NCBIfam" id="TIGR00084">
    <property type="entry name" value="ruvA"/>
    <property type="match status" value="1"/>
</dbReference>
<evidence type="ECO:0000256" key="3">
    <source>
        <dbReference type="ARBA" id="ARBA00023125"/>
    </source>
</evidence>
<dbReference type="InterPro" id="IPR011114">
    <property type="entry name" value="RuvA_C"/>
</dbReference>
<dbReference type="InterPro" id="IPR013849">
    <property type="entry name" value="DNA_helicase_Holl-junc_RuvA_I"/>
</dbReference>
<dbReference type="InParanoid" id="B4D6N1"/>
<dbReference type="GO" id="GO:0006281">
    <property type="term" value="P:DNA repair"/>
    <property type="evidence" value="ECO:0007669"/>
    <property type="project" value="UniProtKB-UniRule"/>
</dbReference>
<keyword evidence="8" id="KW-0547">Nucleotide-binding</keyword>
<gene>
    <name evidence="6" type="primary">ruvA</name>
    <name evidence="8" type="ORF">CfE428DRAFT_4571</name>
</gene>
<keyword evidence="8" id="KW-0347">Helicase</keyword>
<dbReference type="Gene3D" id="2.40.50.140">
    <property type="entry name" value="Nucleic acid-binding proteins"/>
    <property type="match status" value="1"/>
</dbReference>
<organism evidence="8 9">
    <name type="scientific">Chthoniobacter flavus Ellin428</name>
    <dbReference type="NCBI Taxonomy" id="497964"/>
    <lineage>
        <taxon>Bacteria</taxon>
        <taxon>Pseudomonadati</taxon>
        <taxon>Verrucomicrobiota</taxon>
        <taxon>Spartobacteria</taxon>
        <taxon>Chthoniobacterales</taxon>
        <taxon>Chthoniobacteraceae</taxon>
        <taxon>Chthoniobacter</taxon>
    </lineage>
</organism>
<feature type="domain" description="Helix-hairpin-helix DNA-binding motif class 1" evidence="7">
    <location>
        <begin position="109"/>
        <end position="128"/>
    </location>
</feature>
<dbReference type="GO" id="GO:0005524">
    <property type="term" value="F:ATP binding"/>
    <property type="evidence" value="ECO:0007669"/>
    <property type="project" value="InterPro"/>
</dbReference>
<dbReference type="CDD" id="cd14332">
    <property type="entry name" value="UBA_RuvA_C"/>
    <property type="match status" value="1"/>
</dbReference>
<evidence type="ECO:0000256" key="4">
    <source>
        <dbReference type="ARBA" id="ARBA00023172"/>
    </source>
</evidence>
<keyword evidence="4 6" id="KW-0233">DNA recombination</keyword>
<dbReference type="AlphaFoldDB" id="B4D6N1"/>
<dbReference type="GO" id="GO:0009378">
    <property type="term" value="F:four-way junction helicase activity"/>
    <property type="evidence" value="ECO:0007669"/>
    <property type="project" value="InterPro"/>
</dbReference>
<comment type="caution">
    <text evidence="6">Lacks conserved residue(s) required for the propagation of feature annotation.</text>
</comment>
<keyword evidence="2 6" id="KW-0227">DNA damage</keyword>
<dbReference type="SMART" id="SM00278">
    <property type="entry name" value="HhH1"/>
    <property type="match status" value="2"/>
</dbReference>
<comment type="caution">
    <text evidence="8">The sequence shown here is derived from an EMBL/GenBank/DDBJ whole genome shotgun (WGS) entry which is preliminary data.</text>
</comment>
<protein>
    <recommendedName>
        <fullName evidence="6">Holliday junction branch migration complex subunit RuvA</fullName>
    </recommendedName>
</protein>
<dbReference type="Gene3D" id="1.10.8.10">
    <property type="entry name" value="DNA helicase RuvA subunit, C-terminal domain"/>
    <property type="match status" value="1"/>
</dbReference>
<keyword evidence="5 6" id="KW-0234">DNA repair</keyword>
<evidence type="ECO:0000313" key="8">
    <source>
        <dbReference type="EMBL" id="EDY17832.1"/>
    </source>
</evidence>
<dbReference type="eggNOG" id="COG0632">
    <property type="taxonomic scope" value="Bacteria"/>
</dbReference>
<feature type="region of interest" description="Domain III" evidence="6">
    <location>
        <begin position="150"/>
        <end position="201"/>
    </location>
</feature>
<dbReference type="Pfam" id="PF01330">
    <property type="entry name" value="RuvA_N"/>
    <property type="match status" value="1"/>
</dbReference>
<dbReference type="HAMAP" id="MF_00031">
    <property type="entry name" value="DNA_HJ_migration_RuvA"/>
    <property type="match status" value="1"/>
</dbReference>
<reference evidence="8 9" key="1">
    <citation type="journal article" date="2011" name="J. Bacteriol.">
        <title>Genome sequence of Chthoniobacter flavus Ellin428, an aerobic heterotrophic soil bacterium.</title>
        <authorList>
            <person name="Kant R."/>
            <person name="van Passel M.W."/>
            <person name="Palva A."/>
            <person name="Lucas S."/>
            <person name="Lapidus A."/>
            <person name="Glavina Del Rio T."/>
            <person name="Dalin E."/>
            <person name="Tice H."/>
            <person name="Bruce D."/>
            <person name="Goodwin L."/>
            <person name="Pitluck S."/>
            <person name="Larimer F.W."/>
            <person name="Land M.L."/>
            <person name="Hauser L."/>
            <person name="Sangwan P."/>
            <person name="de Vos W.M."/>
            <person name="Janssen P.H."/>
            <person name="Smidt H."/>
        </authorList>
    </citation>
    <scope>NUCLEOTIDE SEQUENCE [LARGE SCALE GENOMIC DNA]</scope>
    <source>
        <strain evidence="8 9">Ellin428</strain>
    </source>
</reference>
<comment type="subcellular location">
    <subcellularLocation>
        <location evidence="6">Cytoplasm</location>
    </subcellularLocation>
</comment>
<dbReference type="InterPro" id="IPR010994">
    <property type="entry name" value="RuvA_2-like"/>
</dbReference>
<comment type="similarity">
    <text evidence="6">Belongs to the RuvA family.</text>
</comment>
<dbReference type="InterPro" id="IPR000085">
    <property type="entry name" value="RuvA"/>
</dbReference>
<feature type="domain" description="Helix-hairpin-helix DNA-binding motif class 1" evidence="7">
    <location>
        <begin position="74"/>
        <end position="93"/>
    </location>
</feature>
<evidence type="ECO:0000256" key="2">
    <source>
        <dbReference type="ARBA" id="ARBA00022763"/>
    </source>
</evidence>
<name>B4D6N1_9BACT</name>
<dbReference type="SUPFAM" id="SSF46929">
    <property type="entry name" value="DNA helicase RuvA subunit, C-terminal domain"/>
    <property type="match status" value="1"/>
</dbReference>
<sequence>MITFLEGTLAEALPTHVVVNVHGVGYHVQIPLSSYDKLPAVGASIKILTHLAIREDAHVLYGFMTNAERDLFRLLVTHVSGIGPKTALDVLSGTTVTNFKAAVVAGDAGLLAKTKGIGKKTAERIIVELKDKVGIAAAWEAASASHAPTPEEAKVTDAVLGLIALGYKQVDAHKAVKQVQEKGGPAMTTEDLVRQALKILI</sequence>
<evidence type="ECO:0000313" key="9">
    <source>
        <dbReference type="Proteomes" id="UP000005824"/>
    </source>
</evidence>
<dbReference type="EMBL" id="ABVL01000016">
    <property type="protein sequence ID" value="EDY17832.1"/>
    <property type="molecule type" value="Genomic_DNA"/>
</dbReference>
<proteinExistence type="inferred from homology"/>
<dbReference type="InterPro" id="IPR003583">
    <property type="entry name" value="Hlx-hairpin-Hlx_DNA-bd_motif"/>
</dbReference>
<dbReference type="GO" id="GO:0000400">
    <property type="term" value="F:four-way junction DNA binding"/>
    <property type="evidence" value="ECO:0007669"/>
    <property type="project" value="UniProtKB-UniRule"/>
</dbReference>